<name>A0A8S1KH14_9CILI</name>
<dbReference type="InterPro" id="IPR013238">
    <property type="entry name" value="RNA_pol_III_Rbc25"/>
</dbReference>
<dbReference type="EMBL" id="CAJJDN010000008">
    <property type="protein sequence ID" value="CAD8054408.1"/>
    <property type="molecule type" value="Genomic_DNA"/>
</dbReference>
<dbReference type="PROSITE" id="PS51257">
    <property type="entry name" value="PROKAR_LIPOPROTEIN"/>
    <property type="match status" value="1"/>
</dbReference>
<dbReference type="PANTHER" id="PTHR23246:SF21">
    <property type="entry name" value="ACTIN-BINDING PROTEIN F"/>
    <property type="match status" value="1"/>
</dbReference>
<dbReference type="PANTHER" id="PTHR23246">
    <property type="entry name" value="NEW-GLUE PROTEIN"/>
    <property type="match status" value="1"/>
</dbReference>
<sequence length="996" mass="117684">MMMKMNNQALQFQPLQRREQDYEYACMQTQTVGSCRFQMDSFSKDRNDSDDIYYREKRSQFIENFKNIEKTKEYGEKHYSIGCQKENFQSLVHLNGFYIDLVNHSITKGILKEDFLSSKFMHSINNSTEIIAVLALISLPNEAPVQEYKQFEGKGVEIITKQIKESKAQLRQDILIAQRFFDPKDRFIKSEDDPELQLENDITECLIDKIYGCKVIITNCSSTRADYQVLLELPNGAIPVQTVFYTKSFTINCQPYTTQRIEYFFISQKLAHFLLGQIVSVAQEGQLKVIEQKSIKNLEAIEDILAKGNKDDILNFLATKNIFNRNIFKAEDIRYLLKDKDFYLKVISIYRKRRFNDYETLKYSIYHADQQSMKELFLHNNCQELFNKTFKYFQCSLFEVNNIRMLEYYPLISKRVHKLTSEAKGILNVEFRNQYIDFLTYLVEKPKHSLSDKLGFIYYLLLQERINEAIQIYKTITEVDTQGEAILQYDYFTAYLDFYIGYPNFSEAREICEKYLNYPIIHWRNIFYDVANLLAEYDGDDDENQKLQTETTVKQKQTEQAKKEETLQSTIEGNQIQITYSNLNKVVIQFYKIDLEILYSRNPFLNWNEEDFAFVLLNSVLETTLEAQQQPGLTYKKSVTIPEELRKFNLIIQIKGISKRTSNRYYSTSLQVQIIENYGQIRVSDSEGKYLSKVYVKAYIKEKNGKELFYKDGYTDLREEDLIMLLQVHLIQMRLLNFHYQSQVMNMDQLQRKLTLLLKLVNLKLKLNLYLINGMKGQQVNRSNKIIYMNRRNLINVNDLSFNQQIQQIIYFIIKLMFEIITLNDVIGISATYLHNYQQMLIKIIKEKYEYRPLKNYGYCVKILGVKTSDGHIQDGDILYSVIIEILSFQPIQSELIYGKIDDQTEEGLTVKFLENNINKKCLFGFIPKDQLLNAKFDKEKQVWICCCDKKKFYYIKGEEIKFKVNQLNFDTADQIQQIIQGRMNEIGLGGVNWWI</sequence>
<evidence type="ECO:0000313" key="2">
    <source>
        <dbReference type="EMBL" id="CAD8054408.1"/>
    </source>
</evidence>
<evidence type="ECO:0000313" key="3">
    <source>
        <dbReference type="Proteomes" id="UP000692954"/>
    </source>
</evidence>
<evidence type="ECO:0000259" key="1">
    <source>
        <dbReference type="Pfam" id="PF08292"/>
    </source>
</evidence>
<reference evidence="2" key="1">
    <citation type="submission" date="2021-01" db="EMBL/GenBank/DDBJ databases">
        <authorList>
            <consortium name="Genoscope - CEA"/>
            <person name="William W."/>
        </authorList>
    </citation>
    <scope>NUCLEOTIDE SEQUENCE</scope>
</reference>
<feature type="domain" description="RNA polymerase III subunit Rpc25" evidence="1">
    <location>
        <begin position="895"/>
        <end position="975"/>
    </location>
</feature>
<dbReference type="Proteomes" id="UP000692954">
    <property type="component" value="Unassembled WGS sequence"/>
</dbReference>
<gene>
    <name evidence="2" type="ORF">PSON_ATCC_30995.1.T0080281</name>
</gene>
<comment type="caution">
    <text evidence="2">The sequence shown here is derived from an EMBL/GenBank/DDBJ whole genome shotgun (WGS) entry which is preliminary data.</text>
</comment>
<proteinExistence type="predicted"/>
<organism evidence="2 3">
    <name type="scientific">Paramecium sonneborni</name>
    <dbReference type="NCBI Taxonomy" id="65129"/>
    <lineage>
        <taxon>Eukaryota</taxon>
        <taxon>Sar</taxon>
        <taxon>Alveolata</taxon>
        <taxon>Ciliophora</taxon>
        <taxon>Intramacronucleata</taxon>
        <taxon>Oligohymenophorea</taxon>
        <taxon>Peniculida</taxon>
        <taxon>Parameciidae</taxon>
        <taxon>Paramecium</taxon>
    </lineage>
</organism>
<accession>A0A8S1KH14</accession>
<dbReference type="Pfam" id="PF08292">
    <property type="entry name" value="RNA_pol_Rbc25"/>
    <property type="match status" value="1"/>
</dbReference>
<dbReference type="InterPro" id="IPR053095">
    <property type="entry name" value="Actin-binding/GATA_Znf"/>
</dbReference>
<dbReference type="OrthoDB" id="17798at2759"/>
<dbReference type="AlphaFoldDB" id="A0A8S1KH14"/>
<keyword evidence="3" id="KW-1185">Reference proteome</keyword>
<protein>
    <recommendedName>
        <fullName evidence="1">RNA polymerase III subunit Rpc25 domain-containing protein</fullName>
    </recommendedName>
</protein>